<evidence type="ECO:0000256" key="1">
    <source>
        <dbReference type="SAM" id="Phobius"/>
    </source>
</evidence>
<reference evidence="2 3" key="1">
    <citation type="submission" date="2019-03" db="EMBL/GenBank/DDBJ databases">
        <title>Genomic Encyclopedia of Type Strains, Phase IV (KMG-IV): sequencing the most valuable type-strain genomes for metagenomic binning, comparative biology and taxonomic classification.</title>
        <authorList>
            <person name="Goeker M."/>
        </authorList>
    </citation>
    <scope>NUCLEOTIDE SEQUENCE [LARGE SCALE GENOMIC DNA]</scope>
    <source>
        <strain evidence="2 3">DSM 6770</strain>
    </source>
</reference>
<protein>
    <submittedName>
        <fullName evidence="2">Uncharacterized protein</fullName>
    </submittedName>
</protein>
<feature type="transmembrane region" description="Helical" evidence="1">
    <location>
        <begin position="123"/>
        <end position="140"/>
    </location>
</feature>
<comment type="caution">
    <text evidence="2">The sequence shown here is derived from an EMBL/GenBank/DDBJ whole genome shotgun (WGS) entry which is preliminary data.</text>
</comment>
<dbReference type="EMBL" id="SOBR01000001">
    <property type="protein sequence ID" value="TDU25145.1"/>
    <property type="molecule type" value="Genomic_DNA"/>
</dbReference>
<proteinExistence type="predicted"/>
<gene>
    <name evidence="2" type="ORF">C8E00_101537</name>
</gene>
<dbReference type="Proteomes" id="UP000295380">
    <property type="component" value="Unassembled WGS sequence"/>
</dbReference>
<sequence length="419" mass="48217">MSFLCFTKFFLKGLKRNFKIIRYGDAPEIYNTTAVVERYAFAAPNLTGFSLSIKELGKHLLSKNLKVYDMPESPFIYCGGSVNNEREFYFFSQLMLDELSINNYRREENLSFVPTKKVKKTKFDYILSLYLFVLCFFYLFRIKLGPVSLKYLITYSKVFLNLYTSTRRQNISASVLVVANDHTDFPVVASMVMQYWRKPVVYVQHAEVSGSFPPLDFDVSILRNKKTLDVYSDIGKVSGSTYIVPRCQELQSLSELFSVHVEARQIVIYLSSVFSQCAVQACIDELKKNGGVASVGVKPHPRADRDFLTTLENVNIYDSIPSFKHVALVPNSSVVIELLESGVPVFQYFGLDDIKRDYYGFVNEEIAPEVSLNNLSEPFWKLEFYDEDWLSRFSEYSPSVNESWRKDLAGLISKMKSYM</sequence>
<evidence type="ECO:0000313" key="2">
    <source>
        <dbReference type="EMBL" id="TDU25145.1"/>
    </source>
</evidence>
<keyword evidence="1" id="KW-1133">Transmembrane helix</keyword>
<keyword evidence="1" id="KW-0812">Transmembrane</keyword>
<organism evidence="2 3">
    <name type="scientific">Chromohalobacter marismortui</name>
    <dbReference type="NCBI Taxonomy" id="42055"/>
    <lineage>
        <taxon>Bacteria</taxon>
        <taxon>Pseudomonadati</taxon>
        <taxon>Pseudomonadota</taxon>
        <taxon>Gammaproteobacteria</taxon>
        <taxon>Oceanospirillales</taxon>
        <taxon>Halomonadaceae</taxon>
        <taxon>Chromohalobacter</taxon>
    </lineage>
</organism>
<accession>A0A4R7NVE2</accession>
<name>A0A4R7NVE2_9GAMM</name>
<evidence type="ECO:0000313" key="3">
    <source>
        <dbReference type="Proteomes" id="UP000295380"/>
    </source>
</evidence>
<dbReference type="RefSeq" id="WP_133694174.1">
    <property type="nucleotide sequence ID" value="NZ_SOBR01000001.1"/>
</dbReference>
<keyword evidence="1" id="KW-0472">Membrane</keyword>
<dbReference type="AlphaFoldDB" id="A0A4R7NVE2"/>
<dbReference type="OrthoDB" id="7284833at2"/>
<keyword evidence="3" id="KW-1185">Reference proteome</keyword>